<evidence type="ECO:0000256" key="1">
    <source>
        <dbReference type="ARBA" id="ARBA00022670"/>
    </source>
</evidence>
<name>A0A1I4WUQ0_9GAMM</name>
<organism evidence="7 8">
    <name type="scientific">Dokdonella immobilis</name>
    <dbReference type="NCBI Taxonomy" id="578942"/>
    <lineage>
        <taxon>Bacteria</taxon>
        <taxon>Pseudomonadati</taxon>
        <taxon>Pseudomonadota</taxon>
        <taxon>Gammaproteobacteria</taxon>
        <taxon>Lysobacterales</taxon>
        <taxon>Rhodanobacteraceae</taxon>
        <taxon>Dokdonella</taxon>
    </lineage>
</organism>
<dbReference type="SUPFAM" id="SSF89260">
    <property type="entry name" value="Collagen-binding domain"/>
    <property type="match status" value="1"/>
</dbReference>
<keyword evidence="4" id="KW-0472">Membrane</keyword>
<dbReference type="PANTHER" id="PTHR34819">
    <property type="entry name" value="LARGE CYSTEINE-RICH PERIPLASMIC PROTEIN OMCB"/>
    <property type="match status" value="1"/>
</dbReference>
<dbReference type="InterPro" id="IPR013783">
    <property type="entry name" value="Ig-like_fold"/>
</dbReference>
<dbReference type="InterPro" id="IPR047589">
    <property type="entry name" value="DUF11_rpt"/>
</dbReference>
<dbReference type="Gene3D" id="2.60.120.380">
    <property type="match status" value="2"/>
</dbReference>
<accession>A0A1I4WUQ0</accession>
<protein>
    <submittedName>
        <fullName evidence="7">Conserved repeat domain-containing protein</fullName>
    </submittedName>
</protein>
<dbReference type="PROSITE" id="PS51829">
    <property type="entry name" value="P_HOMO_B"/>
    <property type="match status" value="1"/>
</dbReference>
<keyword evidence="5" id="KW-0732">Signal</keyword>
<dbReference type="SUPFAM" id="SSF49785">
    <property type="entry name" value="Galactose-binding domain-like"/>
    <property type="match status" value="1"/>
</dbReference>
<dbReference type="Pfam" id="PF01345">
    <property type="entry name" value="DUF11"/>
    <property type="match status" value="5"/>
</dbReference>
<feature type="region of interest" description="Disordered" evidence="3">
    <location>
        <begin position="227"/>
        <end position="250"/>
    </location>
</feature>
<dbReference type="OrthoDB" id="5926149at2"/>
<feature type="transmembrane region" description="Helical" evidence="4">
    <location>
        <begin position="1382"/>
        <end position="1400"/>
    </location>
</feature>
<dbReference type="GO" id="GO:0006508">
    <property type="term" value="P:proteolysis"/>
    <property type="evidence" value="ECO:0007669"/>
    <property type="project" value="UniProtKB-KW"/>
</dbReference>
<dbReference type="PANTHER" id="PTHR34819:SF3">
    <property type="entry name" value="CELL SURFACE PROTEIN"/>
    <property type="match status" value="1"/>
</dbReference>
<feature type="signal peptide" evidence="5">
    <location>
        <begin position="1"/>
        <end position="27"/>
    </location>
</feature>
<dbReference type="EMBL" id="FOVF01000006">
    <property type="protein sequence ID" value="SFN17531.1"/>
    <property type="molecule type" value="Genomic_DNA"/>
</dbReference>
<feature type="chain" id="PRO_5011572819" evidence="5">
    <location>
        <begin position="28"/>
        <end position="1408"/>
    </location>
</feature>
<dbReference type="STRING" id="578942.SAMN05216289_10694"/>
<evidence type="ECO:0000256" key="5">
    <source>
        <dbReference type="SAM" id="SignalP"/>
    </source>
</evidence>
<evidence type="ECO:0000256" key="3">
    <source>
        <dbReference type="SAM" id="MobiDB-lite"/>
    </source>
</evidence>
<keyword evidence="8" id="KW-1185">Reference proteome</keyword>
<keyword evidence="4" id="KW-0812">Transmembrane</keyword>
<feature type="domain" description="P/Homo B" evidence="6">
    <location>
        <begin position="363"/>
        <end position="532"/>
    </location>
</feature>
<sequence>MLRGVRALARGAVALVVTLMCAGQAQAGAESVSPSVSPALWAAVRAQASTSNPASTPYVFNQAISDPQEVKGHSPDAKPTPPTQAPSALAPGAVLGQTYGDEIEPNGSPATATPLAGTNLVLHAALFPNGDVDFYSFTAAAGDRVYAAVMTSFSAGSSTDSQLTLLASDGTTVVEFDDDNGSFAALSSSIAGATIASAGTYYLKVNDFTAGTTSERPYELHFRLQSGAPTPEVESNDTPATATPLPANGWVSGARNPAAATEQDWYSLNLNAGDTVFLSLDVDPERDGTVWNGRLGFGLFGDASNQILVVDDAGTGDVAPNPVIPSEAFFLTVKNAGTYFAFVDSASAATGGPTATYNLSVSVHPAANEGVNCTTYTSTDVPKTIGPGTGLVSSVITVPGNPRIADVDVDIVLNHALMADIDAHLRSPAGNDNGLFTDIGAAATGGQTQMDVVFDDEAGVTPAFTVLKGLQLKPENNSTAGTASTSGAYRLAAYDGENAGGTWTLDLRDDTAGANGGTLTSWSLRICEAPPPPACPSGFAVQTVYATDFESGAAGFTHSGAQDEWELGTPATAATTTANPLAAFNTCNSGTSCWKTDLDNNYNASSNQDLLSPNINLSGLSAPIVVSWAQRHQVETANFDHYFVDAQQVGGATPVRLYEWLDPTPISASAGTGNPQANIGGSYGWGVMSRRADSLAGLNAELRFHLDSDTTVNFSGVGIDDVSVTGCRALSADLSITKTDGVTTAIPGGSVTYTITGSNAGPDPVSGATIADTFPASETCTWTCVGAGGGTCTAAGSGNISDGAVDLPVGGSVTYTASCSIAASATGSLSNTATISSAITDPTPGNNSATDTDTLTPQADLAVTKTDGVTTATPGGSVTYTITASNAGPSNAPVSTVADTFPAALTCTWTCVGAGGGTCTASGSGNISDPVNLPAGGSVTYTASCAVAASATGSLSNTATISSAITDPTPGNNSATDTDTLTPQADLAVTKTDGVTTATPGGSVTYTITASNAGPSNAAGSTVSDTFPAALACTWTCVGAGGGTCTASGTGNISDIVNLPAGASTTHTATCSISAAATGSLSNTATVTAPGGVSDPTPGNNSATDTDALSVLADLSITKTDGQTTVAAGANSTYTIVSSNAGPQAIAGATVADTFPAALTCTWTCTGTGGGTCTATGSGNISDSVNLPSGASVTHTATCTVALATPSGTVISNTATVAVPAGATDPTPGNNSATDTTTVIAGAGVSGTKSVSGATIPGGAIVYTIVLNNAGPGSQADNPGDEFVDVLPSQVTFGSASASSGAVTNAGNTVSWNGAIAAAGSVTITINATVNAGAFGQVDNQGTINYDSNGDGNNDASALTDNPAAPGLADPTGFLIAQNIPALGPLGLFLLAVGLIAIWYRRERAIRR</sequence>
<dbReference type="InterPro" id="IPR008979">
    <property type="entry name" value="Galactose-bd-like_sf"/>
</dbReference>
<dbReference type="Pfam" id="PF04151">
    <property type="entry name" value="PPC"/>
    <property type="match status" value="1"/>
</dbReference>
<dbReference type="InterPro" id="IPR002884">
    <property type="entry name" value="P_dom"/>
</dbReference>
<dbReference type="InterPro" id="IPR007280">
    <property type="entry name" value="Peptidase_C_arc/bac"/>
</dbReference>
<dbReference type="InterPro" id="IPR051172">
    <property type="entry name" value="Chlamydia_OmcB"/>
</dbReference>
<dbReference type="Gene3D" id="2.60.40.10">
    <property type="entry name" value="Immunoglobulins"/>
    <property type="match status" value="2"/>
</dbReference>
<dbReference type="GO" id="GO:0004252">
    <property type="term" value="F:serine-type endopeptidase activity"/>
    <property type="evidence" value="ECO:0007669"/>
    <property type="project" value="InterPro"/>
</dbReference>
<dbReference type="Proteomes" id="UP000198575">
    <property type="component" value="Unassembled WGS sequence"/>
</dbReference>
<evidence type="ECO:0000259" key="6">
    <source>
        <dbReference type="PROSITE" id="PS51829"/>
    </source>
</evidence>
<dbReference type="NCBIfam" id="TIGR01451">
    <property type="entry name" value="B_ant_repeat"/>
    <property type="match status" value="4"/>
</dbReference>
<keyword evidence="4" id="KW-1133">Transmembrane helix</keyword>
<dbReference type="Gene3D" id="2.60.120.260">
    <property type="entry name" value="Galactose-binding domain-like"/>
    <property type="match status" value="1"/>
</dbReference>
<feature type="region of interest" description="Disordered" evidence="3">
    <location>
        <begin position="68"/>
        <end position="88"/>
    </location>
</feature>
<evidence type="ECO:0000313" key="7">
    <source>
        <dbReference type="EMBL" id="SFN17531.1"/>
    </source>
</evidence>
<dbReference type="Pfam" id="PF01483">
    <property type="entry name" value="P_proprotein"/>
    <property type="match status" value="1"/>
</dbReference>
<evidence type="ECO:0000256" key="2">
    <source>
        <dbReference type="ARBA" id="ARBA00022801"/>
    </source>
</evidence>
<keyword evidence="1" id="KW-0645">Protease</keyword>
<evidence type="ECO:0000313" key="8">
    <source>
        <dbReference type="Proteomes" id="UP000198575"/>
    </source>
</evidence>
<reference evidence="7 8" key="1">
    <citation type="submission" date="2016-10" db="EMBL/GenBank/DDBJ databases">
        <authorList>
            <person name="de Groot N.N."/>
        </authorList>
    </citation>
    <scope>NUCLEOTIDE SEQUENCE [LARGE SCALE GENOMIC DNA]</scope>
    <source>
        <strain evidence="7 8">CGMCC 1.7659</strain>
    </source>
</reference>
<keyword evidence="2" id="KW-0378">Hydrolase</keyword>
<evidence type="ECO:0000256" key="4">
    <source>
        <dbReference type="SAM" id="Phobius"/>
    </source>
</evidence>
<proteinExistence type="predicted"/>
<dbReference type="InterPro" id="IPR001434">
    <property type="entry name" value="OmcB-like_DUF11"/>
</dbReference>
<gene>
    <name evidence="7" type="ORF">SAMN05216289_10694</name>
</gene>